<comment type="caution">
    <text evidence="1">The sequence shown here is derived from an EMBL/GenBank/DDBJ whole genome shotgun (WGS) entry which is preliminary data.</text>
</comment>
<organism evidence="1 2">
    <name type="scientific">Mesorhizobium denitrificans</name>
    <dbReference type="NCBI Taxonomy" id="2294114"/>
    <lineage>
        <taxon>Bacteria</taxon>
        <taxon>Pseudomonadati</taxon>
        <taxon>Pseudomonadota</taxon>
        <taxon>Alphaproteobacteria</taxon>
        <taxon>Hyphomicrobiales</taxon>
        <taxon>Phyllobacteriaceae</taxon>
        <taxon>Mesorhizobium</taxon>
    </lineage>
</organism>
<name>A0A371XE16_9HYPH</name>
<reference evidence="2" key="1">
    <citation type="submission" date="2018-08" db="EMBL/GenBank/DDBJ databases">
        <authorList>
            <person name="Im W.T."/>
        </authorList>
    </citation>
    <scope>NUCLEOTIDE SEQUENCE [LARGE SCALE GENOMIC DNA]</scope>
    <source>
        <strain evidence="2">LA-28</strain>
    </source>
</reference>
<sequence length="78" mass="8693">MTRLNEMKVQHILDDKSLATDEKIEALLEIESEARALQRAASESPMVDDDGWDGALRDVRKALDKLGWEEPAKGANSL</sequence>
<dbReference type="RefSeq" id="WP_116623891.1">
    <property type="nucleotide sequence ID" value="NZ_QURN01000007.1"/>
</dbReference>
<keyword evidence="2" id="KW-1185">Reference proteome</keyword>
<protein>
    <submittedName>
        <fullName evidence="1">Uncharacterized protein</fullName>
    </submittedName>
</protein>
<gene>
    <name evidence="1" type="ORF">DY251_10675</name>
</gene>
<dbReference type="AlphaFoldDB" id="A0A371XE16"/>
<accession>A0A371XE16</accession>
<proteinExistence type="predicted"/>
<evidence type="ECO:0000313" key="2">
    <source>
        <dbReference type="Proteomes" id="UP000262379"/>
    </source>
</evidence>
<dbReference type="Proteomes" id="UP000262379">
    <property type="component" value="Unassembled WGS sequence"/>
</dbReference>
<evidence type="ECO:0000313" key="1">
    <source>
        <dbReference type="EMBL" id="RFC67458.1"/>
    </source>
</evidence>
<dbReference type="EMBL" id="QURN01000007">
    <property type="protein sequence ID" value="RFC67458.1"/>
    <property type="molecule type" value="Genomic_DNA"/>
</dbReference>